<dbReference type="InterPro" id="IPR039424">
    <property type="entry name" value="SBP_5"/>
</dbReference>
<dbReference type="Gene3D" id="3.90.76.10">
    <property type="entry name" value="Dipeptide-binding Protein, Domain 1"/>
    <property type="match status" value="1"/>
</dbReference>
<feature type="domain" description="Solute-binding protein family 5" evidence="5">
    <location>
        <begin position="66"/>
        <end position="423"/>
    </location>
</feature>
<dbReference type="EMBL" id="CP032695">
    <property type="protein sequence ID" value="AYG63042.1"/>
    <property type="molecule type" value="Genomic_DNA"/>
</dbReference>
<reference evidence="6 7" key="1">
    <citation type="submission" date="2018-10" db="EMBL/GenBank/DDBJ databases">
        <title>Rhizobium etli, R. leguminosarum and a new Rhizobium genospecies from Phaseolus dumosus.</title>
        <authorList>
            <person name="Ramirez-Puebla S.T."/>
            <person name="Rogel-Hernandez M.A."/>
            <person name="Guerrero G."/>
            <person name="Ormeno-Orrillo E."/>
            <person name="Martinez-Romero J.C."/>
            <person name="Negrete-Yankelevich S."/>
            <person name="Martinez-Romero E."/>
        </authorList>
    </citation>
    <scope>NUCLEOTIDE SEQUENCE [LARGE SCALE GENOMIC DNA]</scope>
    <source>
        <strain evidence="6 7">CCGE525</strain>
        <plasmid evidence="7">prccge525c</plasmid>
    </source>
</reference>
<dbReference type="InterPro" id="IPR030678">
    <property type="entry name" value="Peptide/Ni-bd"/>
</dbReference>
<gene>
    <name evidence="6" type="ORF">CCGE525_30530</name>
</gene>
<feature type="signal peptide" evidence="4">
    <location>
        <begin position="1"/>
        <end position="23"/>
    </location>
</feature>
<keyword evidence="3 4" id="KW-0732">Signal</keyword>
<feature type="chain" id="PRO_5017396130" evidence="4">
    <location>
        <begin position="24"/>
        <end position="502"/>
    </location>
</feature>
<dbReference type="PANTHER" id="PTHR30290:SF38">
    <property type="entry name" value="D,D-DIPEPTIDE-BINDING PERIPLASMIC PROTEIN DDPA-RELATED"/>
    <property type="match status" value="1"/>
</dbReference>
<evidence type="ECO:0000256" key="3">
    <source>
        <dbReference type="ARBA" id="ARBA00022729"/>
    </source>
</evidence>
<dbReference type="KEGG" id="rjg:CCGE525_30530"/>
<dbReference type="Gene3D" id="3.10.105.10">
    <property type="entry name" value="Dipeptide-binding Protein, Domain 3"/>
    <property type="match status" value="1"/>
</dbReference>
<dbReference type="Pfam" id="PF00496">
    <property type="entry name" value="SBP_bac_5"/>
    <property type="match status" value="1"/>
</dbReference>
<dbReference type="PIRSF" id="PIRSF002741">
    <property type="entry name" value="MppA"/>
    <property type="match status" value="1"/>
</dbReference>
<accession>A0A387G531</accession>
<evidence type="ECO:0000313" key="7">
    <source>
        <dbReference type="Proteomes" id="UP000282195"/>
    </source>
</evidence>
<name>A0A387G531_9HYPH</name>
<dbReference type="SUPFAM" id="SSF53850">
    <property type="entry name" value="Periplasmic binding protein-like II"/>
    <property type="match status" value="1"/>
</dbReference>
<organism evidence="6 7">
    <name type="scientific">Rhizobium jaguaris</name>
    <dbReference type="NCBI Taxonomy" id="1312183"/>
    <lineage>
        <taxon>Bacteria</taxon>
        <taxon>Pseudomonadati</taxon>
        <taxon>Pseudomonadota</taxon>
        <taxon>Alphaproteobacteria</taxon>
        <taxon>Hyphomicrobiales</taxon>
        <taxon>Rhizobiaceae</taxon>
        <taxon>Rhizobium/Agrobacterium group</taxon>
        <taxon>Rhizobium</taxon>
    </lineage>
</organism>
<proteinExistence type="inferred from homology"/>
<comment type="similarity">
    <text evidence="2">Belongs to the bacterial solute-binding protein 5 family.</text>
</comment>
<geneLocation type="plasmid" evidence="7">
    <name>prccge525c</name>
</geneLocation>
<dbReference type="InterPro" id="IPR000914">
    <property type="entry name" value="SBP_5_dom"/>
</dbReference>
<dbReference type="AlphaFoldDB" id="A0A387G531"/>
<evidence type="ECO:0000256" key="4">
    <source>
        <dbReference type="SAM" id="SignalP"/>
    </source>
</evidence>
<evidence type="ECO:0000256" key="1">
    <source>
        <dbReference type="ARBA" id="ARBA00004418"/>
    </source>
</evidence>
<comment type="subcellular location">
    <subcellularLocation>
        <location evidence="1">Periplasm</location>
    </subcellularLocation>
</comment>
<evidence type="ECO:0000313" key="6">
    <source>
        <dbReference type="EMBL" id="AYG63042.1"/>
    </source>
</evidence>
<evidence type="ECO:0000259" key="5">
    <source>
        <dbReference type="Pfam" id="PF00496"/>
    </source>
</evidence>
<sequence>MGTSIKALLMASAMAVTIGSAHAATLRVGLQDDPDSLDPAASGTYTGRIVFAAMCDKLVDINANLEIVPQLATAWTWNDKGTDVTFTLRSGVTFQDGTPFDAAAVKFNIERMTTLKDSKRKAELAPIDTVEVVDPTHVIFHLKGPFAPLLSVLSDRAGMMVSPTAAQKGGEFATNPVCSGPYMLKARKQRDSITLDKYAGYWNADSIGYDEIQYLIIPDSTVRLSRLQAGDLEVAERIAPTDLATVRSDNKLALHSSPGLAVSHLMINVGNGEKAKTPIGTDPRLRKALELSLDRNVINQVAFNGEFIPDNQMIPSSSAFYSKSHPIPARDVEKAKALIAEVGGAAPKLEITYENSLTDGRVAQIIQALASEAGFDVQLLPLETTSAIQRYLAGDFQAYIGNWSGRADPDPTLYAFFGSDGSQNVNKYKNPEMDKTLVAARQASDEATRRQLYEKATDIYLTDLPTIPLYHPNWFYGARADVTGITIFPDGILRVQGVKPAK</sequence>
<evidence type="ECO:0000256" key="2">
    <source>
        <dbReference type="ARBA" id="ARBA00005695"/>
    </source>
</evidence>
<keyword evidence="7" id="KW-1185">Reference proteome</keyword>
<dbReference type="RefSeq" id="WP_120707949.1">
    <property type="nucleotide sequence ID" value="NZ_CP032695.1"/>
</dbReference>
<dbReference type="GO" id="GO:0030288">
    <property type="term" value="C:outer membrane-bounded periplasmic space"/>
    <property type="evidence" value="ECO:0007669"/>
    <property type="project" value="UniProtKB-ARBA"/>
</dbReference>
<dbReference type="PANTHER" id="PTHR30290">
    <property type="entry name" value="PERIPLASMIC BINDING COMPONENT OF ABC TRANSPORTER"/>
    <property type="match status" value="1"/>
</dbReference>
<dbReference type="GO" id="GO:0043190">
    <property type="term" value="C:ATP-binding cassette (ABC) transporter complex"/>
    <property type="evidence" value="ECO:0007669"/>
    <property type="project" value="InterPro"/>
</dbReference>
<dbReference type="Proteomes" id="UP000282195">
    <property type="component" value="Plasmid pRCCGE525c"/>
</dbReference>
<dbReference type="GO" id="GO:1904680">
    <property type="term" value="F:peptide transmembrane transporter activity"/>
    <property type="evidence" value="ECO:0007669"/>
    <property type="project" value="TreeGrafter"/>
</dbReference>
<dbReference type="OrthoDB" id="9801912at2"/>
<dbReference type="Gene3D" id="3.40.190.10">
    <property type="entry name" value="Periplasmic binding protein-like II"/>
    <property type="match status" value="1"/>
</dbReference>
<dbReference type="CDD" id="cd08511">
    <property type="entry name" value="PBP2_NikA_DppA_OppA_like_5"/>
    <property type="match status" value="1"/>
</dbReference>
<keyword evidence="6" id="KW-0614">Plasmid</keyword>
<dbReference type="GO" id="GO:0015833">
    <property type="term" value="P:peptide transport"/>
    <property type="evidence" value="ECO:0007669"/>
    <property type="project" value="TreeGrafter"/>
</dbReference>
<protein>
    <submittedName>
        <fullName evidence="6">ABC transporter substrate-binding protein</fullName>
    </submittedName>
</protein>